<feature type="domain" description="Lipoprotein-associated type-17" evidence="1">
    <location>
        <begin position="710"/>
        <end position="799"/>
    </location>
</feature>
<feature type="domain" description="Lipoprotein-associated type-17" evidence="1">
    <location>
        <begin position="287"/>
        <end position="371"/>
    </location>
</feature>
<dbReference type="KEGG" id="mcob:NCTC10184_00662"/>
<evidence type="ECO:0000259" key="1">
    <source>
        <dbReference type="Pfam" id="PF04200"/>
    </source>
</evidence>
<feature type="domain" description="Lipoprotein-associated type-17" evidence="1">
    <location>
        <begin position="613"/>
        <end position="697"/>
    </location>
</feature>
<reference evidence="2 3" key="1">
    <citation type="submission" date="2019-01" db="EMBL/GenBank/DDBJ databases">
        <authorList>
            <consortium name="Pathogen Informatics"/>
        </authorList>
    </citation>
    <scope>NUCLEOTIDE SEQUENCE [LARGE SCALE GENOMIC DNA]</scope>
    <source>
        <strain evidence="2 3">NCTC10184</strain>
    </source>
</reference>
<accession>A0A449BB44</accession>
<proteinExistence type="predicted"/>
<feature type="domain" description="Lipoprotein-associated type-17" evidence="1">
    <location>
        <begin position="185"/>
        <end position="274"/>
    </location>
</feature>
<keyword evidence="3" id="KW-1185">Reference proteome</keyword>
<organism evidence="2 3">
    <name type="scientific">Mycoplasmopsis columbinasalis</name>
    <dbReference type="NCBI Taxonomy" id="114880"/>
    <lineage>
        <taxon>Bacteria</taxon>
        <taxon>Bacillati</taxon>
        <taxon>Mycoplasmatota</taxon>
        <taxon>Mycoplasmoidales</taxon>
        <taxon>Metamycoplasmataceae</taxon>
        <taxon>Mycoplasmopsis</taxon>
    </lineage>
</organism>
<protein>
    <submittedName>
        <fullName evidence="2">Lipoprotein associated domain</fullName>
    </submittedName>
</protein>
<feature type="domain" description="Lipoprotein-associated type-17" evidence="1">
    <location>
        <begin position="403"/>
        <end position="485"/>
    </location>
</feature>
<keyword evidence="2" id="KW-0449">Lipoprotein</keyword>
<evidence type="ECO:0000313" key="2">
    <source>
        <dbReference type="EMBL" id="VEU78418.1"/>
    </source>
</evidence>
<dbReference type="InterPro" id="IPR007326">
    <property type="entry name" value="Lipoprotein-assoc_dom"/>
</dbReference>
<gene>
    <name evidence="2" type="ORF">NCTC10184_00662</name>
</gene>
<dbReference type="EMBL" id="LR215043">
    <property type="protein sequence ID" value="VEU78418.1"/>
    <property type="molecule type" value="Genomic_DNA"/>
</dbReference>
<sequence length="949" mass="105196">MGRKKLVTLGTIGTILALSGAISVGTYKIVQHQNNKIVENSAAAQLENELQSSTQFENLSISYVPTVVGQKLSDITLNEADVNNFRLFTVHSNGVKSEFTNAHPGFKVSFAFKQSEFYVSLGKARLIITITNEINPSSNKSQLQPVAKTFEWPELFSGFKVETPVTTDLDAFANSLVADPATTVIYNSDDAANFLPSQVMSQKFLFGFKTKNNGFEEFTTVYGDQSGEIMPIFAIDQAKSNDKTGTLVGTVKLRVKTTGYETVPKEFTFEGFKTQASADQDELEQLINTIDHLDYTQNKSKTLVANAKSDLNNFELYAVTSEPWVYPESITVTKTVAEETAVPDGSVAIKVTLSKNGVNAEKIFIINGFRTVLTVEEEALAAELAKFDASKVRVPDSLQAQFASQVPSKFNLNGLDSSLIFTINNTEQSVTQYNYNDNFALHVDLTASQPNDTTGELRGSFYLTNIASGELKSEAKTFVLTGFKTALRAQKEAIVAQTAALDHIEFPLPKNYLNFNALSKNELKELVLNNIKMFDANNNLLARDADLHYELIDFSANPYDTQATFKLKVSYQNFSAQSEPLTIPNLEPYKDYIISQAQKTLAYYQWVPQDNSQPQTHLPSQIIASSTFKSWFAPYQTNGQLVEGISKEISLTLTNFSANDDTGQVDFDVEIKYQGPGEGGEATTFSQLKHFQVSGFAQTNTYYAGLLQSELAKIETSAVNNYDMSATAAAALISNPNQVHNFLTLYQDAAKTTVFEPKTNFELSFEVVTTNDLTGQVQFFVVLSKGNYSAKKLMTLTGLTPLTQTQVQQKLDAELAKISTQARYQGKMPATATRKEFINFSTDVGLVNNQFNTQYQVPAGLELVLVNTSYEQIDNLPVIFFTIQLVDRQANLSSAAKRIRLDEQFGTDETIFNYYSNLNLEGKLDLTSAVELNKLGKLSFLRHIIYYLN</sequence>
<dbReference type="AlphaFoldDB" id="A0A449BB44"/>
<name>A0A449BB44_9BACT</name>
<dbReference type="Proteomes" id="UP000290876">
    <property type="component" value="Chromosome"/>
</dbReference>
<dbReference type="Pfam" id="PF04200">
    <property type="entry name" value="Lipoprotein_17"/>
    <property type="match status" value="5"/>
</dbReference>
<evidence type="ECO:0000313" key="3">
    <source>
        <dbReference type="Proteomes" id="UP000290876"/>
    </source>
</evidence>
<dbReference type="RefSeq" id="WP_165001871.1">
    <property type="nucleotide sequence ID" value="NZ_LR215043.1"/>
</dbReference>